<proteinExistence type="predicted"/>
<dbReference type="EMBL" id="ONZQ02000009">
    <property type="protein sequence ID" value="SPO03730.1"/>
    <property type="molecule type" value="Genomic_DNA"/>
</dbReference>
<reference evidence="1" key="1">
    <citation type="submission" date="2018-03" db="EMBL/GenBank/DDBJ databases">
        <authorList>
            <person name="Guldener U."/>
        </authorList>
    </citation>
    <scope>NUCLEOTIDE SEQUENCE</scope>
</reference>
<gene>
    <name evidence="1" type="ORF">DNG_06413</name>
</gene>
<dbReference type="Proteomes" id="UP001187682">
    <property type="component" value="Unassembled WGS sequence"/>
</dbReference>
<keyword evidence="2" id="KW-1185">Reference proteome</keyword>
<evidence type="ECO:0000313" key="1">
    <source>
        <dbReference type="EMBL" id="SPO03730.1"/>
    </source>
</evidence>
<comment type="caution">
    <text evidence="1">The sequence shown here is derived from an EMBL/GenBank/DDBJ whole genome shotgun (WGS) entry which is preliminary data.</text>
</comment>
<accession>A0AAE8N2P3</accession>
<sequence length="485" mass="53135">MVDLCAPCNLTIQIINGIIYVNAHFKEKSAFWKALPSLLERLRAGGDLELFPASGPNTADAGPSSWIMTDRGLQMALRVYDDIRMALEYFGVPPETQAIIGLRTKVVVHGTKNGSPKGLRKRIGANWPPQIRERILQDKTLNPFLSAPNFKRIGRFRLAMGLIRKASRSERYTDLFMARLLALAQLCGVTEINFKDLQELAVHGHYYEKLARGYIAMVIGNIDKSMITNLSFGNILNKGPIGSTENVESGFADAVPKMTGTFVQLGVVQGGTVVTTWPTPSTELPYVQFRIPKDSQAKEGEPIYMLSGWAASLAMRGPEPPPGTAVNSQGLWVVQRDIHGSPMYLYTIAVSVTIKRVADGRLVAKPSSFGWRKSPKVTGQGVFGRPCDCSVPAPNRRLDISLESRFNGVVLTNLHEKEGYDFTFHDLNVVWSTGDMIANVEGADRYANSTYIQVSGECVYCAVDRALGSGCSFLMAGGGRRPKAA</sequence>
<evidence type="ECO:0000313" key="2">
    <source>
        <dbReference type="Proteomes" id="UP001187682"/>
    </source>
</evidence>
<name>A0AAE8N2P3_9PEZI</name>
<protein>
    <submittedName>
        <fullName evidence="1">Uncharacterized protein</fullName>
    </submittedName>
</protein>
<dbReference type="AlphaFoldDB" id="A0AAE8N2P3"/>
<organism evidence="1 2">
    <name type="scientific">Cephalotrichum gorgonifer</name>
    <dbReference type="NCBI Taxonomy" id="2041049"/>
    <lineage>
        <taxon>Eukaryota</taxon>
        <taxon>Fungi</taxon>
        <taxon>Dikarya</taxon>
        <taxon>Ascomycota</taxon>
        <taxon>Pezizomycotina</taxon>
        <taxon>Sordariomycetes</taxon>
        <taxon>Hypocreomycetidae</taxon>
        <taxon>Microascales</taxon>
        <taxon>Microascaceae</taxon>
        <taxon>Cephalotrichum</taxon>
    </lineage>
</organism>